<dbReference type="InterPro" id="IPR007324">
    <property type="entry name" value="Sugar-bd_dom_put"/>
</dbReference>
<keyword evidence="4" id="KW-0804">Transcription</keyword>
<comment type="similarity">
    <text evidence="1">Belongs to the SorC transcriptional regulatory family.</text>
</comment>
<evidence type="ECO:0000313" key="7">
    <source>
        <dbReference type="Proteomes" id="UP000185109"/>
    </source>
</evidence>
<dbReference type="GO" id="GO:0030246">
    <property type="term" value="F:carbohydrate binding"/>
    <property type="evidence" value="ECO:0007669"/>
    <property type="project" value="InterPro"/>
</dbReference>
<dbReference type="Proteomes" id="UP000185109">
    <property type="component" value="Chromosome"/>
</dbReference>
<evidence type="ECO:0000256" key="4">
    <source>
        <dbReference type="ARBA" id="ARBA00023163"/>
    </source>
</evidence>
<sequence>MAKRTETPGRLDDAARAGWLYYVAGRTQDEIASTMSISRQSAQRLVSLAVAEKLIKVRLDHPIAACLELANQLRKKFELKHVEIVPSDPGSSSRTVGIAEAAAAEIERWLKRPDPIVLAVGTGRTLKAAVDQLPTIECPNHRIVSLTGNITPDGSAAYYNVIFSMADAVKARHFPMPLPVLVTSAEERELLHGQQLVRSTLAISAQADVTFVGIGELGIDGPLCVDGFLEKDEMMELMREGAVGEICGWIFDAQGRLLDNPINERVASASIPSRETSTVIGIAKGTRKFKAIRAAIVGRQINSLITDEQTADFLLTS</sequence>
<dbReference type="Pfam" id="PF04198">
    <property type="entry name" value="Sugar-bind"/>
    <property type="match status" value="1"/>
</dbReference>
<dbReference type="PANTHER" id="PTHR34294:SF1">
    <property type="entry name" value="TRANSCRIPTIONAL REGULATOR LSRR"/>
    <property type="match status" value="1"/>
</dbReference>
<name>A0A1L5P8B3_RHIET</name>
<reference evidence="6 7" key="1">
    <citation type="submission" date="2016-09" db="EMBL/GenBank/DDBJ databases">
        <title>The complete genome sequences of Rhizobium gallicum, symbiovars gallicum and phaseoli, symbionts associated to common bean (Phaseolus vulgaris).</title>
        <authorList>
            <person name="Bustos P."/>
            <person name="Santamaria R.I."/>
            <person name="Perez-Carrascal O.M."/>
            <person name="Juarez S."/>
            <person name="Lozano L."/>
            <person name="Martinez-Flores I."/>
            <person name="Martinez-Romero E."/>
            <person name="Cevallos M."/>
            <person name="Romero D."/>
            <person name="Davila G."/>
            <person name="Gonzalez V."/>
        </authorList>
    </citation>
    <scope>NUCLEOTIDE SEQUENCE [LARGE SCALE GENOMIC DNA]</scope>
    <source>
        <strain evidence="6 7">8C-3</strain>
    </source>
</reference>
<dbReference type="RefSeq" id="WP_074062565.1">
    <property type="nucleotide sequence ID" value="NZ_CP017241.1"/>
</dbReference>
<organism evidence="6 7">
    <name type="scientific">Rhizobium etli 8C-3</name>
    <dbReference type="NCBI Taxonomy" id="538025"/>
    <lineage>
        <taxon>Bacteria</taxon>
        <taxon>Pseudomonadati</taxon>
        <taxon>Pseudomonadota</taxon>
        <taxon>Alphaproteobacteria</taxon>
        <taxon>Hyphomicrobiales</taxon>
        <taxon>Rhizobiaceae</taxon>
        <taxon>Rhizobium/Agrobacterium group</taxon>
        <taxon>Rhizobium</taxon>
    </lineage>
</organism>
<dbReference type="GO" id="GO:0003677">
    <property type="term" value="F:DNA binding"/>
    <property type="evidence" value="ECO:0007669"/>
    <property type="project" value="UniProtKB-KW"/>
</dbReference>
<feature type="domain" description="Sugar-binding" evidence="5">
    <location>
        <begin position="62"/>
        <end position="315"/>
    </location>
</feature>
<evidence type="ECO:0000256" key="3">
    <source>
        <dbReference type="ARBA" id="ARBA00023125"/>
    </source>
</evidence>
<dbReference type="InterPro" id="IPR051054">
    <property type="entry name" value="SorC_transcr_regulators"/>
</dbReference>
<dbReference type="Gene3D" id="1.10.10.10">
    <property type="entry name" value="Winged helix-like DNA-binding domain superfamily/Winged helix DNA-binding domain"/>
    <property type="match status" value="1"/>
</dbReference>
<evidence type="ECO:0000313" key="6">
    <source>
        <dbReference type="EMBL" id="APO76381.1"/>
    </source>
</evidence>
<proteinExistence type="inferred from homology"/>
<keyword evidence="2" id="KW-0805">Transcription regulation</keyword>
<dbReference type="AlphaFoldDB" id="A0A1L5P8B3"/>
<evidence type="ECO:0000259" key="5">
    <source>
        <dbReference type="Pfam" id="PF04198"/>
    </source>
</evidence>
<protein>
    <submittedName>
        <fullName evidence="6">DeoR family transcriptional regulator protein</fullName>
    </submittedName>
</protein>
<dbReference type="EMBL" id="CP017241">
    <property type="protein sequence ID" value="APO76381.1"/>
    <property type="molecule type" value="Genomic_DNA"/>
</dbReference>
<dbReference type="InterPro" id="IPR036388">
    <property type="entry name" value="WH-like_DNA-bd_sf"/>
</dbReference>
<dbReference type="PANTHER" id="PTHR34294">
    <property type="entry name" value="TRANSCRIPTIONAL REGULATOR-RELATED"/>
    <property type="match status" value="1"/>
</dbReference>
<dbReference type="Gene3D" id="3.40.50.1360">
    <property type="match status" value="1"/>
</dbReference>
<accession>A0A1L5P8B3</accession>
<evidence type="ECO:0000256" key="1">
    <source>
        <dbReference type="ARBA" id="ARBA00010466"/>
    </source>
</evidence>
<gene>
    <name evidence="6" type="ORF">AM571_CH03590</name>
</gene>
<keyword evidence="3" id="KW-0238">DNA-binding</keyword>
<dbReference type="InterPro" id="IPR037171">
    <property type="entry name" value="NagB/RpiA_transferase-like"/>
</dbReference>
<evidence type="ECO:0000256" key="2">
    <source>
        <dbReference type="ARBA" id="ARBA00023015"/>
    </source>
</evidence>
<dbReference type="SUPFAM" id="SSF100950">
    <property type="entry name" value="NagB/RpiA/CoA transferase-like"/>
    <property type="match status" value="1"/>
</dbReference>